<comment type="caution">
    <text evidence="2">The sequence shown here is derived from an EMBL/GenBank/DDBJ whole genome shotgun (WGS) entry which is preliminary data.</text>
</comment>
<dbReference type="InterPro" id="IPR016181">
    <property type="entry name" value="Acyl_CoA_acyltransferase"/>
</dbReference>
<dbReference type="Pfam" id="PF00583">
    <property type="entry name" value="Acetyltransf_1"/>
    <property type="match status" value="1"/>
</dbReference>
<protein>
    <submittedName>
        <fullName evidence="2">GNAT family N-acetyltransferase</fullName>
        <ecNumber evidence="2">2.3.1.-</ecNumber>
    </submittedName>
</protein>
<evidence type="ECO:0000313" key="2">
    <source>
        <dbReference type="EMBL" id="MFD1930920.1"/>
    </source>
</evidence>
<reference evidence="3" key="1">
    <citation type="journal article" date="2019" name="Int. J. Syst. Evol. Microbiol.">
        <title>The Global Catalogue of Microorganisms (GCM) 10K type strain sequencing project: providing services to taxonomists for standard genome sequencing and annotation.</title>
        <authorList>
            <consortium name="The Broad Institute Genomics Platform"/>
            <consortium name="The Broad Institute Genome Sequencing Center for Infectious Disease"/>
            <person name="Wu L."/>
            <person name="Ma J."/>
        </authorList>
    </citation>
    <scope>NUCLEOTIDE SEQUENCE [LARGE SCALE GENOMIC DNA]</scope>
    <source>
        <strain evidence="3">ICMP 6774ER</strain>
    </source>
</reference>
<dbReference type="EC" id="2.3.1.-" evidence="2"/>
<organism evidence="2 3">
    <name type="scientific">Nonomuraea mangrovi</name>
    <dbReference type="NCBI Taxonomy" id="2316207"/>
    <lineage>
        <taxon>Bacteria</taxon>
        <taxon>Bacillati</taxon>
        <taxon>Actinomycetota</taxon>
        <taxon>Actinomycetes</taxon>
        <taxon>Streptosporangiales</taxon>
        <taxon>Streptosporangiaceae</taxon>
        <taxon>Nonomuraea</taxon>
    </lineage>
</organism>
<dbReference type="Gene3D" id="3.40.630.30">
    <property type="match status" value="1"/>
</dbReference>
<accession>A0ABW4SMX0</accession>
<dbReference type="PROSITE" id="PS51186">
    <property type="entry name" value="GNAT"/>
    <property type="match status" value="1"/>
</dbReference>
<sequence>MIEVRRAAHLGESYRRAITRIFVDGFGPDLSYFSKEPDKLTDALAHMLVLEAFYVGLVDGEPAGIVACTDGLQRAVRHDARELRRHLGIFKGTIAHVSFTREFEQPLLYARERMASLEFVATGLTFRGQGVASAIIQYLLDLPQYDEYVLDTIADINTPALRLYEKLGFTEFKRTKVHHAKITGISAYVGMRLVQAGSRPRTL</sequence>
<dbReference type="RefSeq" id="WP_379569785.1">
    <property type="nucleotide sequence ID" value="NZ_JBHUFV010000006.1"/>
</dbReference>
<dbReference type="SUPFAM" id="SSF55729">
    <property type="entry name" value="Acyl-CoA N-acyltransferases (Nat)"/>
    <property type="match status" value="1"/>
</dbReference>
<keyword evidence="2" id="KW-0012">Acyltransferase</keyword>
<dbReference type="GO" id="GO:0016746">
    <property type="term" value="F:acyltransferase activity"/>
    <property type="evidence" value="ECO:0007669"/>
    <property type="project" value="UniProtKB-KW"/>
</dbReference>
<gene>
    <name evidence="2" type="ORF">ACFSKW_05450</name>
</gene>
<dbReference type="EMBL" id="JBHUFV010000006">
    <property type="protein sequence ID" value="MFD1930920.1"/>
    <property type="molecule type" value="Genomic_DNA"/>
</dbReference>
<keyword evidence="3" id="KW-1185">Reference proteome</keyword>
<evidence type="ECO:0000313" key="3">
    <source>
        <dbReference type="Proteomes" id="UP001597368"/>
    </source>
</evidence>
<evidence type="ECO:0000259" key="1">
    <source>
        <dbReference type="PROSITE" id="PS51186"/>
    </source>
</evidence>
<dbReference type="InterPro" id="IPR000182">
    <property type="entry name" value="GNAT_dom"/>
</dbReference>
<keyword evidence="2" id="KW-0808">Transferase</keyword>
<name>A0ABW4SMX0_9ACTN</name>
<proteinExistence type="predicted"/>
<dbReference type="Proteomes" id="UP001597368">
    <property type="component" value="Unassembled WGS sequence"/>
</dbReference>
<feature type="domain" description="N-acetyltransferase" evidence="1">
    <location>
        <begin position="2"/>
        <end position="194"/>
    </location>
</feature>